<comment type="caution">
    <text evidence="2">The sequence shown here is derived from an EMBL/GenBank/DDBJ whole genome shotgun (WGS) entry which is preliminary data.</text>
</comment>
<evidence type="ECO:0000313" key="2">
    <source>
        <dbReference type="EMBL" id="EGA93881.1"/>
    </source>
</evidence>
<evidence type="ECO:0000313" key="3">
    <source>
        <dbReference type="Proteomes" id="UP000002970"/>
    </source>
</evidence>
<reference evidence="2 3" key="1">
    <citation type="submission" date="2010-12" db="EMBL/GenBank/DDBJ databases">
        <title>The Genome Sequence of Clostridium symbiosum strain WAL-14163.</title>
        <authorList>
            <person name="Earl A."/>
            <person name="Ward D."/>
            <person name="Feldgarden M."/>
            <person name="Gevers D."/>
            <person name="Finegold S.M."/>
            <person name="Summanen P.H."/>
            <person name="Molitoris D.R."/>
            <person name="Vaisanen M.L."/>
            <person name="Daigneault M."/>
            <person name="Young S.K."/>
            <person name="Zeng Q."/>
            <person name="Gargeya S."/>
            <person name="Fitzgerald M."/>
            <person name="Haas B."/>
            <person name="Abouelleil A."/>
            <person name="Alvarado L."/>
            <person name="Arachchi H.M."/>
            <person name="Berlin A."/>
            <person name="Brown A."/>
            <person name="Chapman S.B."/>
            <person name="Chen Z."/>
            <person name="Dunbar C."/>
            <person name="Freedman E."/>
            <person name="Gearin G."/>
            <person name="Gellesch M."/>
            <person name="Goldberg J."/>
            <person name="Griggs A."/>
            <person name="Gujja S."/>
            <person name="Heilman E."/>
            <person name="Heiman D."/>
            <person name="Howarth C."/>
            <person name="Larson L."/>
            <person name="Lui A."/>
            <person name="MacDonald P.J.P."/>
            <person name="Mehta T."/>
            <person name="Montmayeur A."/>
            <person name="Murphy C."/>
            <person name="Neiman D."/>
            <person name="Pearson M."/>
            <person name="Priest M."/>
            <person name="Roberts A."/>
            <person name="Saif S."/>
            <person name="Shea T."/>
            <person name="Shenoy N."/>
            <person name="Sisk P."/>
            <person name="Stolte C."/>
            <person name="Sykes S."/>
            <person name="White J."/>
            <person name="Yandava C."/>
            <person name="Nusbaum C."/>
            <person name="Birren B."/>
        </authorList>
    </citation>
    <scope>NUCLEOTIDE SEQUENCE [LARGE SCALE GENOMIC DNA]</scope>
    <source>
        <strain evidence="2 3">WAL-14163</strain>
    </source>
</reference>
<dbReference type="HOGENOM" id="CLU_211994_0_0_9"/>
<dbReference type="EMBL" id="ADLQ01000051">
    <property type="protein sequence ID" value="EGA93881.1"/>
    <property type="molecule type" value="Genomic_DNA"/>
</dbReference>
<feature type="transmembrane region" description="Helical" evidence="1">
    <location>
        <begin position="7"/>
        <end position="26"/>
    </location>
</feature>
<dbReference type="Proteomes" id="UP000002970">
    <property type="component" value="Unassembled WGS sequence"/>
</dbReference>
<proteinExistence type="predicted"/>
<sequence length="57" mass="6387">MNNKSKWIKAIGVAATVIGVGVNLITDWVNEQKMDEKIEEKVNEALAQRDKDEAEES</sequence>
<keyword evidence="1" id="KW-1133">Transmembrane helix</keyword>
<keyword evidence="3" id="KW-1185">Reference proteome</keyword>
<name>E7GMZ3_CLOS6</name>
<keyword evidence="1" id="KW-0812">Transmembrane</keyword>
<accession>E7GMZ3</accession>
<keyword evidence="1" id="KW-0472">Membrane</keyword>
<dbReference type="AlphaFoldDB" id="E7GMZ3"/>
<evidence type="ECO:0000256" key="1">
    <source>
        <dbReference type="SAM" id="Phobius"/>
    </source>
</evidence>
<protein>
    <submittedName>
        <fullName evidence="2">Uncharacterized protein</fullName>
    </submittedName>
</protein>
<dbReference type="STRING" id="1512.GCA_900049235_02506"/>
<dbReference type="eggNOG" id="ENOG50325QX">
    <property type="taxonomic scope" value="Bacteria"/>
</dbReference>
<gene>
    <name evidence="2" type="ORF">HMPREF9474_02317</name>
</gene>
<organism evidence="2 3">
    <name type="scientific">Clostridium symbiosum (strain WAL-14163)</name>
    <dbReference type="NCBI Taxonomy" id="742740"/>
    <lineage>
        <taxon>Bacteria</taxon>
        <taxon>Bacillati</taxon>
        <taxon>Bacillota</taxon>
        <taxon>Clostridia</taxon>
        <taxon>Lachnospirales</taxon>
        <taxon>Lachnospiraceae</taxon>
        <taxon>Otoolea</taxon>
    </lineage>
</organism>
<dbReference type="RefSeq" id="WP_003500604.1">
    <property type="nucleotide sequence ID" value="NZ_GL834310.1"/>
</dbReference>